<dbReference type="SUPFAM" id="SSF49899">
    <property type="entry name" value="Concanavalin A-like lectins/glucanases"/>
    <property type="match status" value="1"/>
</dbReference>
<protein>
    <submittedName>
        <fullName evidence="8">Xylosidase, glycosyl hydrolase family 43</fullName>
        <ecNumber evidence="8">3.2.1.-</ecNumber>
    </submittedName>
</protein>
<dbReference type="Gene3D" id="2.60.120.200">
    <property type="match status" value="1"/>
</dbReference>
<dbReference type="Proteomes" id="UP000001564">
    <property type="component" value="Chromosome"/>
</dbReference>
<reference evidence="8 9" key="1">
    <citation type="journal article" date="2008" name="J. Bacteriol.">
        <title>The genome sequence of the tomato-pathogenic actinomycete Clavibacter michiganensis subsp. michiganensis NCPPB382 reveals a large island involved in pathogenicity.</title>
        <authorList>
            <person name="Gartemann K.H."/>
            <person name="Abt B."/>
            <person name="Bekel T."/>
            <person name="Burger A."/>
            <person name="Engemann J."/>
            <person name="Flugel M."/>
            <person name="Gaigalat L."/>
            <person name="Goesmann A."/>
            <person name="Grafen I."/>
            <person name="Kalinowski J."/>
            <person name="Kaup O."/>
            <person name="Kirchner O."/>
            <person name="Krause L."/>
            <person name="Linke B."/>
            <person name="McHardy A."/>
            <person name="Meyer F."/>
            <person name="Pohle S."/>
            <person name="Ruckert C."/>
            <person name="Schneiker S."/>
            <person name="Zellermann E.M."/>
            <person name="Puhler A."/>
            <person name="Eichenlaub R."/>
            <person name="Kaiser O."/>
            <person name="Bartels D."/>
        </authorList>
    </citation>
    <scope>NUCLEOTIDE SEQUENCE [LARGE SCALE GENOMIC DNA]</scope>
    <source>
        <strain evidence="8 9">NCPPB 382</strain>
    </source>
</reference>
<evidence type="ECO:0000259" key="7">
    <source>
        <dbReference type="Pfam" id="PF17851"/>
    </source>
</evidence>
<keyword evidence="3 6" id="KW-0326">Glycosidase</keyword>
<dbReference type="GeneID" id="92949135"/>
<feature type="active site" description="Proton acceptor" evidence="4">
    <location>
        <position position="15"/>
    </location>
</feature>
<keyword evidence="9" id="KW-1185">Reference proteome</keyword>
<proteinExistence type="inferred from homology"/>
<dbReference type="InterPro" id="IPR006710">
    <property type="entry name" value="Glyco_hydro_43"/>
</dbReference>
<evidence type="ECO:0000313" key="9">
    <source>
        <dbReference type="Proteomes" id="UP000001564"/>
    </source>
</evidence>
<dbReference type="PANTHER" id="PTHR42812:SF12">
    <property type="entry name" value="BETA-XYLOSIDASE-RELATED"/>
    <property type="match status" value="1"/>
</dbReference>
<dbReference type="HOGENOM" id="CLU_016508_2_0_11"/>
<keyword evidence="2 6" id="KW-0378">Hydrolase</keyword>
<evidence type="ECO:0000256" key="4">
    <source>
        <dbReference type="PIRSR" id="PIRSR606710-1"/>
    </source>
</evidence>
<feature type="domain" description="Beta-xylosidase C-terminal Concanavalin A-like" evidence="7">
    <location>
        <begin position="325"/>
        <end position="514"/>
    </location>
</feature>
<dbReference type="Pfam" id="PF04616">
    <property type="entry name" value="Glyco_hydro_43"/>
    <property type="match status" value="1"/>
</dbReference>
<dbReference type="GO" id="GO:0004553">
    <property type="term" value="F:hydrolase activity, hydrolyzing O-glycosyl compounds"/>
    <property type="evidence" value="ECO:0007669"/>
    <property type="project" value="InterPro"/>
</dbReference>
<feature type="active site" description="Proton donor" evidence="4">
    <location>
        <position position="184"/>
    </location>
</feature>
<dbReference type="EC" id="3.2.1.-" evidence="8"/>
<dbReference type="GO" id="GO:0005975">
    <property type="term" value="P:carbohydrate metabolic process"/>
    <property type="evidence" value="ECO:0007669"/>
    <property type="project" value="InterPro"/>
</dbReference>
<name>A5CM45_CLAM3</name>
<dbReference type="CAZy" id="GH43">
    <property type="family name" value="Glycoside Hydrolase Family 43"/>
</dbReference>
<dbReference type="RefSeq" id="WP_011931329.1">
    <property type="nucleotide sequence ID" value="NC_009480.1"/>
</dbReference>
<evidence type="ECO:0000256" key="2">
    <source>
        <dbReference type="ARBA" id="ARBA00022801"/>
    </source>
</evidence>
<dbReference type="InterPro" id="IPR041542">
    <property type="entry name" value="GH43_C2"/>
</dbReference>
<sequence>MSTFQNPVLTGMNPDPSLCAVGDEFFLVTSSFAYWPGIPVHRSRDLVHWEQIGHVLDRPEQIDLSGIDTSDGIWAPTIRHHDGIFYVVSTVARDRRGGVNFVTTALDAAGPWMQPVVLDAEGIDPSLFFDDDGRCWFTACRDAEDPFLRGPAELYIQELDLETLQLTGPLHVLWNGAVAGAWAEAPHIYKRDGVYYLIAAEGGTERNHSVTAARSATVTGPYRTDPRSPLLTHRHLGPEAVFQNVGHADIVETPAGETWALVLATRPLDGAHTLGREVFLVPAEWTDDGLLLAPGFGHVREMERAPISMLSDAPTPDAPSVERELFEGAGLPPGWRSLRGPVRGQEQACGAGVSLRASSDDLSDRGTPSFLARRQEHQSFEARTSVSFRPQSSSNEAGLAVFYDERHFATLAVTLDEDGRPIVRFQRSGTSGTSGEVAVTPDGEMLLRVIGDLDAYVFSCWDERQGDWLTLGKVPRAWFSTEHAGGFVGVHVGLYAVGAGEDAAETALFPWFEYISASGQARMPSSRAVLAIS</sequence>
<dbReference type="PANTHER" id="PTHR42812">
    <property type="entry name" value="BETA-XYLOSIDASE"/>
    <property type="match status" value="1"/>
</dbReference>
<feature type="site" description="Important for catalytic activity, responsible for pKa modulation of the active site Glu and correct orientation of both the proton donor and substrate" evidence="5">
    <location>
        <position position="124"/>
    </location>
</feature>
<evidence type="ECO:0000256" key="5">
    <source>
        <dbReference type="PIRSR" id="PIRSR606710-2"/>
    </source>
</evidence>
<dbReference type="KEGG" id="cmi:CMM_0110"/>
<dbReference type="InterPro" id="IPR023296">
    <property type="entry name" value="Glyco_hydro_beta-prop_sf"/>
</dbReference>
<dbReference type="Pfam" id="PF17851">
    <property type="entry name" value="GH43_C2"/>
    <property type="match status" value="1"/>
</dbReference>
<evidence type="ECO:0000313" key="8">
    <source>
        <dbReference type="EMBL" id="CAN00130.1"/>
    </source>
</evidence>
<evidence type="ECO:0000256" key="1">
    <source>
        <dbReference type="ARBA" id="ARBA00009865"/>
    </source>
</evidence>
<evidence type="ECO:0000256" key="3">
    <source>
        <dbReference type="ARBA" id="ARBA00023295"/>
    </source>
</evidence>
<dbReference type="Gene3D" id="2.115.10.20">
    <property type="entry name" value="Glycosyl hydrolase domain, family 43"/>
    <property type="match status" value="1"/>
</dbReference>
<evidence type="ECO:0000256" key="6">
    <source>
        <dbReference type="RuleBase" id="RU361187"/>
    </source>
</evidence>
<organism evidence="8 9">
    <name type="scientific">Clavibacter michiganensis subsp. michiganensis (strain NCPPB 382)</name>
    <dbReference type="NCBI Taxonomy" id="443906"/>
    <lineage>
        <taxon>Bacteria</taxon>
        <taxon>Bacillati</taxon>
        <taxon>Actinomycetota</taxon>
        <taxon>Actinomycetes</taxon>
        <taxon>Micrococcales</taxon>
        <taxon>Microbacteriaceae</taxon>
        <taxon>Clavibacter</taxon>
    </lineage>
</organism>
<gene>
    <name evidence="8" type="ordered locus">CMM_0110</name>
</gene>
<dbReference type="AlphaFoldDB" id="A5CM45"/>
<dbReference type="SUPFAM" id="SSF75005">
    <property type="entry name" value="Arabinanase/levansucrase/invertase"/>
    <property type="match status" value="1"/>
</dbReference>
<dbReference type="InterPro" id="IPR013320">
    <property type="entry name" value="ConA-like_dom_sf"/>
</dbReference>
<dbReference type="InterPro" id="IPR051795">
    <property type="entry name" value="Glycosyl_Hydrlase_43"/>
</dbReference>
<dbReference type="CDD" id="cd18617">
    <property type="entry name" value="GH43_XynB-like"/>
    <property type="match status" value="1"/>
</dbReference>
<dbReference type="eggNOG" id="COG3507">
    <property type="taxonomic scope" value="Bacteria"/>
</dbReference>
<dbReference type="EMBL" id="AM711867">
    <property type="protein sequence ID" value="CAN00130.1"/>
    <property type="molecule type" value="Genomic_DNA"/>
</dbReference>
<accession>A5CM45</accession>
<comment type="similarity">
    <text evidence="1 6">Belongs to the glycosyl hydrolase 43 family.</text>
</comment>